<keyword evidence="3" id="KW-1185">Reference proteome</keyword>
<evidence type="ECO:0000313" key="2">
    <source>
        <dbReference type="EMBL" id="GFR70955.1"/>
    </source>
</evidence>
<comment type="caution">
    <text evidence="2">The sequence shown here is derived from an EMBL/GenBank/DDBJ whole genome shotgun (WGS) entry which is preliminary data.</text>
</comment>
<evidence type="ECO:0000313" key="3">
    <source>
        <dbReference type="Proteomes" id="UP000762676"/>
    </source>
</evidence>
<gene>
    <name evidence="2" type="ORF">ElyMa_002085300</name>
</gene>
<reference evidence="2 3" key="1">
    <citation type="journal article" date="2021" name="Elife">
        <title>Chloroplast acquisition without the gene transfer in kleptoplastic sea slugs, Plakobranchus ocellatus.</title>
        <authorList>
            <person name="Maeda T."/>
            <person name="Takahashi S."/>
            <person name="Yoshida T."/>
            <person name="Shimamura S."/>
            <person name="Takaki Y."/>
            <person name="Nagai Y."/>
            <person name="Toyoda A."/>
            <person name="Suzuki Y."/>
            <person name="Arimoto A."/>
            <person name="Ishii H."/>
            <person name="Satoh N."/>
            <person name="Nishiyama T."/>
            <person name="Hasebe M."/>
            <person name="Maruyama T."/>
            <person name="Minagawa J."/>
            <person name="Obokata J."/>
            <person name="Shigenobu S."/>
        </authorList>
    </citation>
    <scope>NUCLEOTIDE SEQUENCE [LARGE SCALE GENOMIC DNA]</scope>
</reference>
<dbReference type="AlphaFoldDB" id="A0AAV4FF06"/>
<feature type="compositionally biased region" description="Basic and acidic residues" evidence="1">
    <location>
        <begin position="9"/>
        <end position="20"/>
    </location>
</feature>
<sequence length="50" mass="5339">VKAASCPKDGTDPKINGDGDPKIAGLSPLWVSVIVQEPPHLLQRFVCVEI</sequence>
<name>A0AAV4FF06_9GAST</name>
<dbReference type="EMBL" id="BMAT01004241">
    <property type="protein sequence ID" value="GFR70955.1"/>
    <property type="molecule type" value="Genomic_DNA"/>
</dbReference>
<accession>A0AAV4FF06</accession>
<feature type="non-terminal residue" evidence="2">
    <location>
        <position position="1"/>
    </location>
</feature>
<organism evidence="2 3">
    <name type="scientific">Elysia marginata</name>
    <dbReference type="NCBI Taxonomy" id="1093978"/>
    <lineage>
        <taxon>Eukaryota</taxon>
        <taxon>Metazoa</taxon>
        <taxon>Spiralia</taxon>
        <taxon>Lophotrochozoa</taxon>
        <taxon>Mollusca</taxon>
        <taxon>Gastropoda</taxon>
        <taxon>Heterobranchia</taxon>
        <taxon>Euthyneura</taxon>
        <taxon>Panpulmonata</taxon>
        <taxon>Sacoglossa</taxon>
        <taxon>Placobranchoidea</taxon>
        <taxon>Plakobranchidae</taxon>
        <taxon>Elysia</taxon>
    </lineage>
</organism>
<dbReference type="Proteomes" id="UP000762676">
    <property type="component" value="Unassembled WGS sequence"/>
</dbReference>
<protein>
    <submittedName>
        <fullName evidence="2">Uncharacterized protein</fullName>
    </submittedName>
</protein>
<feature type="region of interest" description="Disordered" evidence="1">
    <location>
        <begin position="1"/>
        <end position="20"/>
    </location>
</feature>
<proteinExistence type="predicted"/>
<evidence type="ECO:0000256" key="1">
    <source>
        <dbReference type="SAM" id="MobiDB-lite"/>
    </source>
</evidence>